<dbReference type="InterPro" id="IPR018517">
    <property type="entry name" value="tRNA_hU_synthase_CS"/>
</dbReference>
<dbReference type="EC" id="1.3.1.-" evidence="12"/>
<evidence type="ECO:0000259" key="15">
    <source>
        <dbReference type="Pfam" id="PF01207"/>
    </source>
</evidence>
<comment type="function">
    <text evidence="2 12">Catalyzes the synthesis of 5,6-dihydrouridine (D), a modified base found in the D-loop of most tRNAs, via the reduction of the C5-C6 double bond in target uridines.</text>
</comment>
<keyword evidence="4 12" id="KW-0285">Flavoprotein</keyword>
<evidence type="ECO:0000256" key="2">
    <source>
        <dbReference type="ARBA" id="ARBA00002790"/>
    </source>
</evidence>
<feature type="binding site" evidence="14">
    <location>
        <position position="155"/>
    </location>
    <ligand>
        <name>FMN</name>
        <dbReference type="ChEBI" id="CHEBI:58210"/>
    </ligand>
</feature>
<keyword evidence="9 12" id="KW-0560">Oxidoreductase</keyword>
<dbReference type="SUPFAM" id="SSF51395">
    <property type="entry name" value="FMN-linked oxidoreductases"/>
    <property type="match status" value="1"/>
</dbReference>
<dbReference type="GO" id="GO:0050660">
    <property type="term" value="F:flavin adenine dinucleotide binding"/>
    <property type="evidence" value="ECO:0007669"/>
    <property type="project" value="InterPro"/>
</dbReference>
<dbReference type="Gene3D" id="3.20.20.70">
    <property type="entry name" value="Aldolase class I"/>
    <property type="match status" value="1"/>
</dbReference>
<keyword evidence="14" id="KW-0547">Nucleotide-binding</keyword>
<evidence type="ECO:0000256" key="6">
    <source>
        <dbReference type="ARBA" id="ARBA00022694"/>
    </source>
</evidence>
<dbReference type="Gene3D" id="1.10.1200.80">
    <property type="entry name" value="Putative flavin oxidoreducatase, domain 2"/>
    <property type="match status" value="1"/>
</dbReference>
<evidence type="ECO:0000256" key="13">
    <source>
        <dbReference type="PIRSR" id="PIRSR006621-1"/>
    </source>
</evidence>
<dbReference type="InterPro" id="IPR004652">
    <property type="entry name" value="DusB-like"/>
</dbReference>
<comment type="similarity">
    <text evidence="12">Belongs to the dus family.</text>
</comment>
<dbReference type="CDD" id="cd02801">
    <property type="entry name" value="DUS_like_FMN"/>
    <property type="match status" value="1"/>
</dbReference>
<evidence type="ECO:0000256" key="7">
    <source>
        <dbReference type="ARBA" id="ARBA00022857"/>
    </source>
</evidence>
<dbReference type="AlphaFoldDB" id="A0A6B2M0H9"/>
<protein>
    <recommendedName>
        <fullName evidence="12">tRNA-dihydrouridine synthase</fullName>
        <ecNumber evidence="12">1.3.1.-</ecNumber>
    </recommendedName>
</protein>
<comment type="catalytic activity">
    <reaction evidence="10">
        <text>a 5,6-dihydrouridine in tRNA + NADP(+) = a uridine in tRNA + NADPH + H(+)</text>
        <dbReference type="Rhea" id="RHEA:23624"/>
        <dbReference type="Rhea" id="RHEA-COMP:13339"/>
        <dbReference type="Rhea" id="RHEA-COMP:13887"/>
        <dbReference type="ChEBI" id="CHEBI:15378"/>
        <dbReference type="ChEBI" id="CHEBI:57783"/>
        <dbReference type="ChEBI" id="CHEBI:58349"/>
        <dbReference type="ChEBI" id="CHEBI:65315"/>
        <dbReference type="ChEBI" id="CHEBI:74443"/>
    </reaction>
</comment>
<keyword evidence="17" id="KW-1185">Reference proteome</keyword>
<dbReference type="Proteomes" id="UP000478417">
    <property type="component" value="Unassembled WGS sequence"/>
</dbReference>
<keyword evidence="5 12" id="KW-0288">FMN</keyword>
<dbReference type="PIRSF" id="PIRSF006621">
    <property type="entry name" value="Dus"/>
    <property type="match status" value="1"/>
</dbReference>
<dbReference type="GO" id="GO:0000049">
    <property type="term" value="F:tRNA binding"/>
    <property type="evidence" value="ECO:0007669"/>
    <property type="project" value="UniProtKB-KW"/>
</dbReference>
<keyword evidence="7" id="KW-0521">NADP</keyword>
<gene>
    <name evidence="16" type="primary">dusB</name>
    <name evidence="16" type="ORF">G0Q06_05465</name>
</gene>
<evidence type="ECO:0000256" key="14">
    <source>
        <dbReference type="PIRSR" id="PIRSR006621-2"/>
    </source>
</evidence>
<dbReference type="RefSeq" id="WP_163963224.1">
    <property type="nucleotide sequence ID" value="NZ_JAAGNX010000001.1"/>
</dbReference>
<sequence>MPPAETGLPVSRLPWFDGGKFPLYLAPMAGFTDRIFRELCKEQGADVMVTEFVMANKFLDPRGERDAWEIVDFTPQQRPMGVQIFGSEPGKMAEASRRIVDRLKPDFIDINYGCPAPKVVDNAAGSSLLKDPCRLQAVAAEVVESVGKDVPVTAKIRIGWDATSVNAVENSRRLEDVGIEAVAVHGRTKEQGYSGDADWEVIHAVADAVSVPVIGNGSVRTAEDVRRIKTAGKVRGLMIGRAALGNPWIFREIKHTLQTGEELPPPDIAERWDVIIRYCEQLTEHRERAQSDRINWMRSRLKAFAKNFPGSKSMRRELETVTSVEQLRLLSESWESA</sequence>
<feature type="binding site" evidence="14">
    <location>
        <position position="83"/>
    </location>
    <ligand>
        <name>FMN</name>
        <dbReference type="ChEBI" id="CHEBI:58210"/>
    </ligand>
</feature>
<feature type="binding site" evidence="14">
    <location>
        <begin position="27"/>
        <end position="29"/>
    </location>
    <ligand>
        <name>FMN</name>
        <dbReference type="ChEBI" id="CHEBI:58210"/>
    </ligand>
</feature>
<evidence type="ECO:0000256" key="9">
    <source>
        <dbReference type="ARBA" id="ARBA00023002"/>
    </source>
</evidence>
<name>A0A6B2M0H9_9BACT</name>
<dbReference type="NCBIfam" id="TIGR00737">
    <property type="entry name" value="nifR3_yhdG"/>
    <property type="match status" value="1"/>
</dbReference>
<evidence type="ECO:0000256" key="8">
    <source>
        <dbReference type="ARBA" id="ARBA00022884"/>
    </source>
</evidence>
<evidence type="ECO:0000313" key="17">
    <source>
        <dbReference type="Proteomes" id="UP000478417"/>
    </source>
</evidence>
<proteinExistence type="inferred from homology"/>
<dbReference type="InterPro" id="IPR035587">
    <property type="entry name" value="DUS-like_FMN-bd"/>
</dbReference>
<feature type="binding site" evidence="14">
    <location>
        <position position="185"/>
    </location>
    <ligand>
        <name>FMN</name>
        <dbReference type="ChEBI" id="CHEBI:58210"/>
    </ligand>
</feature>
<dbReference type="InterPro" id="IPR024036">
    <property type="entry name" value="tRNA-dHydroUridine_Synthase_C"/>
</dbReference>
<dbReference type="Pfam" id="PF01207">
    <property type="entry name" value="Dus"/>
    <property type="match status" value="1"/>
</dbReference>
<evidence type="ECO:0000256" key="3">
    <source>
        <dbReference type="ARBA" id="ARBA00022555"/>
    </source>
</evidence>
<dbReference type="PROSITE" id="PS01136">
    <property type="entry name" value="UPF0034"/>
    <property type="match status" value="1"/>
</dbReference>
<dbReference type="GO" id="GO:0017150">
    <property type="term" value="F:tRNA dihydrouridine synthase activity"/>
    <property type="evidence" value="ECO:0007669"/>
    <property type="project" value="InterPro"/>
</dbReference>
<accession>A0A6B2M0H9</accession>
<comment type="catalytic activity">
    <reaction evidence="11">
        <text>a 5,6-dihydrouridine in tRNA + NAD(+) = a uridine in tRNA + NADH + H(+)</text>
        <dbReference type="Rhea" id="RHEA:54452"/>
        <dbReference type="Rhea" id="RHEA-COMP:13339"/>
        <dbReference type="Rhea" id="RHEA-COMP:13887"/>
        <dbReference type="ChEBI" id="CHEBI:15378"/>
        <dbReference type="ChEBI" id="CHEBI:57540"/>
        <dbReference type="ChEBI" id="CHEBI:57945"/>
        <dbReference type="ChEBI" id="CHEBI:65315"/>
        <dbReference type="ChEBI" id="CHEBI:74443"/>
    </reaction>
</comment>
<evidence type="ECO:0000256" key="11">
    <source>
        <dbReference type="ARBA" id="ARBA00048802"/>
    </source>
</evidence>
<evidence type="ECO:0000256" key="5">
    <source>
        <dbReference type="ARBA" id="ARBA00022643"/>
    </source>
</evidence>
<feature type="binding site" evidence="14">
    <location>
        <begin position="240"/>
        <end position="241"/>
    </location>
    <ligand>
        <name>FMN</name>
        <dbReference type="ChEBI" id="CHEBI:58210"/>
    </ligand>
</feature>
<keyword evidence="6 12" id="KW-0819">tRNA processing</keyword>
<evidence type="ECO:0000256" key="1">
    <source>
        <dbReference type="ARBA" id="ARBA00001917"/>
    </source>
</evidence>
<evidence type="ECO:0000256" key="4">
    <source>
        <dbReference type="ARBA" id="ARBA00022630"/>
    </source>
</evidence>
<dbReference type="PANTHER" id="PTHR45846">
    <property type="entry name" value="TRNA-DIHYDROURIDINE(47) SYNTHASE [NAD(P)(+)]-LIKE"/>
    <property type="match status" value="1"/>
</dbReference>
<organism evidence="16 17">
    <name type="scientific">Oceanipulchritudo coccoides</name>
    <dbReference type="NCBI Taxonomy" id="2706888"/>
    <lineage>
        <taxon>Bacteria</taxon>
        <taxon>Pseudomonadati</taxon>
        <taxon>Verrucomicrobiota</taxon>
        <taxon>Opitutia</taxon>
        <taxon>Puniceicoccales</taxon>
        <taxon>Oceanipulchritudinaceae</taxon>
        <taxon>Oceanipulchritudo</taxon>
    </lineage>
</organism>
<evidence type="ECO:0000256" key="10">
    <source>
        <dbReference type="ARBA" id="ARBA00048205"/>
    </source>
</evidence>
<feature type="domain" description="DUS-like FMN-binding" evidence="15">
    <location>
        <begin position="25"/>
        <end position="326"/>
    </location>
</feature>
<comment type="cofactor">
    <cofactor evidence="1 12 14">
        <name>FMN</name>
        <dbReference type="ChEBI" id="CHEBI:58210"/>
    </cofactor>
</comment>
<evidence type="ECO:0000313" key="16">
    <source>
        <dbReference type="EMBL" id="NDV61892.1"/>
    </source>
</evidence>
<evidence type="ECO:0000256" key="12">
    <source>
        <dbReference type="PIRNR" id="PIRNR006621"/>
    </source>
</evidence>
<dbReference type="EMBL" id="JAAGNX010000001">
    <property type="protein sequence ID" value="NDV61892.1"/>
    <property type="molecule type" value="Genomic_DNA"/>
</dbReference>
<dbReference type="PANTHER" id="PTHR45846:SF1">
    <property type="entry name" value="TRNA-DIHYDROURIDINE(47) SYNTHASE [NAD(P)(+)]-LIKE"/>
    <property type="match status" value="1"/>
</dbReference>
<dbReference type="InterPro" id="IPR001269">
    <property type="entry name" value="DUS_fam"/>
</dbReference>
<comment type="caution">
    <text evidence="16">The sequence shown here is derived from an EMBL/GenBank/DDBJ whole genome shotgun (WGS) entry which is preliminary data.</text>
</comment>
<keyword evidence="3" id="KW-0820">tRNA-binding</keyword>
<keyword evidence="8" id="KW-0694">RNA-binding</keyword>
<dbReference type="InterPro" id="IPR013785">
    <property type="entry name" value="Aldolase_TIM"/>
</dbReference>
<feature type="active site" description="Proton donor" evidence="13">
    <location>
        <position position="114"/>
    </location>
</feature>
<reference evidence="16 17" key="1">
    <citation type="submission" date="2020-02" db="EMBL/GenBank/DDBJ databases">
        <title>Albibacoteraceae fam. nov., the first described family within the subdivision 4 Verrucomicrobia.</title>
        <authorList>
            <person name="Xi F."/>
        </authorList>
    </citation>
    <scope>NUCLEOTIDE SEQUENCE [LARGE SCALE GENOMIC DNA]</scope>
    <source>
        <strain evidence="16 17">CK1056</strain>
    </source>
</reference>